<keyword evidence="4" id="KW-1185">Reference proteome</keyword>
<dbReference type="PROSITE" id="PS51127">
    <property type="entry name" value="BIG1"/>
    <property type="match status" value="1"/>
</dbReference>
<protein>
    <submittedName>
        <fullName evidence="3">Ig-like domain-containing protein</fullName>
    </submittedName>
</protein>
<dbReference type="Gene3D" id="2.60.40.10">
    <property type="entry name" value="Immunoglobulins"/>
    <property type="match status" value="2"/>
</dbReference>
<dbReference type="RefSeq" id="WP_144830619.1">
    <property type="nucleotide sequence ID" value="NZ_JAWDIU010000001.1"/>
</dbReference>
<evidence type="ECO:0000256" key="1">
    <source>
        <dbReference type="ARBA" id="ARBA00010116"/>
    </source>
</evidence>
<dbReference type="EMBL" id="JAWDIU010000001">
    <property type="protein sequence ID" value="MDU0326127.1"/>
    <property type="molecule type" value="Genomic_DNA"/>
</dbReference>
<evidence type="ECO:0000313" key="3">
    <source>
        <dbReference type="EMBL" id="MDU0326127.1"/>
    </source>
</evidence>
<dbReference type="InterPro" id="IPR003344">
    <property type="entry name" value="Big_1_dom"/>
</dbReference>
<dbReference type="InterPro" id="IPR013783">
    <property type="entry name" value="Ig-like_fold"/>
</dbReference>
<proteinExistence type="inferred from homology"/>
<dbReference type="InterPro" id="IPR008964">
    <property type="entry name" value="Invasin/intimin_cell_adhesion"/>
</dbReference>
<dbReference type="SUPFAM" id="SSF49373">
    <property type="entry name" value="Invasin/intimin cell-adhesion fragments"/>
    <property type="match status" value="2"/>
</dbReference>
<sequence>MSENLTHEHRIPSRRAVVGAAALTVPAVVLAVTSPAHAGSDPGSVTLTFSSTLVRSGEAVNVTIVRKDASGQPLAGQSVTLSGTSGAWQFAARSGTTDANGVFRTQAIATGHADATATATVTATGSGGTATASTTVTFARRVLSVSVSPTSVAPGGKATVTVKVTDNAGKNWAGQSVSASASGGATLAASSGTTSYYGVWTTQITAPAASGSSTITAAYRDSDQNLTATATLTIS</sequence>
<gene>
    <name evidence="3" type="ORF">RWH43_05075</name>
</gene>
<dbReference type="SMART" id="SM00634">
    <property type="entry name" value="BID_1"/>
    <property type="match status" value="2"/>
</dbReference>
<comment type="similarity">
    <text evidence="1">Belongs to the intimin/invasin family.</text>
</comment>
<evidence type="ECO:0000313" key="4">
    <source>
        <dbReference type="Proteomes" id="UP001256673"/>
    </source>
</evidence>
<organism evidence="3 4">
    <name type="scientific">Microbacterium algihabitans</name>
    <dbReference type="NCBI Taxonomy" id="3075992"/>
    <lineage>
        <taxon>Bacteria</taxon>
        <taxon>Bacillati</taxon>
        <taxon>Actinomycetota</taxon>
        <taxon>Actinomycetes</taxon>
        <taxon>Micrococcales</taxon>
        <taxon>Microbacteriaceae</taxon>
        <taxon>Microbacterium</taxon>
    </lineage>
</organism>
<reference evidence="3 4" key="1">
    <citation type="submission" date="2023-09" db="EMBL/GenBank/DDBJ databases">
        <title>Microbacterium fusihabitans sp. nov., Microbacterium phycihabitans sp. nov., and Microbacterium cervinum sp. nov., isolated from dried seaweeds of beach.</title>
        <authorList>
            <person name="Lee S.D."/>
        </authorList>
    </citation>
    <scope>NUCLEOTIDE SEQUENCE [LARGE SCALE GENOMIC DNA]</scope>
    <source>
        <strain evidence="3 4">KSW2-21</strain>
    </source>
</reference>
<dbReference type="InterPro" id="IPR006311">
    <property type="entry name" value="TAT_signal"/>
</dbReference>
<dbReference type="PROSITE" id="PS51318">
    <property type="entry name" value="TAT"/>
    <property type="match status" value="1"/>
</dbReference>
<accession>A0ABU3RTN7</accession>
<name>A0ABU3RTN7_9MICO</name>
<dbReference type="Proteomes" id="UP001256673">
    <property type="component" value="Unassembled WGS sequence"/>
</dbReference>
<feature type="domain" description="Big-1" evidence="2">
    <location>
        <begin position="44"/>
        <end position="139"/>
    </location>
</feature>
<comment type="caution">
    <text evidence="3">The sequence shown here is derived from an EMBL/GenBank/DDBJ whole genome shotgun (WGS) entry which is preliminary data.</text>
</comment>
<evidence type="ECO:0000259" key="2">
    <source>
        <dbReference type="PROSITE" id="PS51127"/>
    </source>
</evidence>